<comment type="caution">
    <text evidence="5">The sequence shown here is derived from an EMBL/GenBank/DDBJ whole genome shotgun (WGS) entry which is preliminary data.</text>
</comment>
<dbReference type="GO" id="GO:0006367">
    <property type="term" value="P:transcription initiation at RNA polymerase II promoter"/>
    <property type="evidence" value="ECO:0007669"/>
    <property type="project" value="InterPro"/>
</dbReference>
<dbReference type="Gene3D" id="1.10.10.10">
    <property type="entry name" value="Winged helix-like DNA-binding domain superfamily/Winged helix DNA-binding domain"/>
    <property type="match status" value="1"/>
</dbReference>
<dbReference type="GO" id="GO:0003677">
    <property type="term" value="F:DNA binding"/>
    <property type="evidence" value="ECO:0007669"/>
    <property type="project" value="UniProtKB-KW"/>
</dbReference>
<dbReference type="Proteomes" id="UP000738826">
    <property type="component" value="Unassembled WGS sequence"/>
</dbReference>
<proteinExistence type="inferred from homology"/>
<dbReference type="Proteomes" id="UP000768163">
    <property type="component" value="Unassembled WGS sequence"/>
</dbReference>
<dbReference type="InterPro" id="IPR036388">
    <property type="entry name" value="WH-like_DNA-bd_sf"/>
</dbReference>
<evidence type="ECO:0000313" key="5">
    <source>
        <dbReference type="EMBL" id="NCS91803.1"/>
    </source>
</evidence>
<feature type="compositionally biased region" description="Basic and acidic residues" evidence="2">
    <location>
        <begin position="28"/>
        <end position="41"/>
    </location>
</feature>
<dbReference type="EMBL" id="JAACVF010000143">
    <property type="protein sequence ID" value="NCN65442.1"/>
    <property type="molecule type" value="Genomic_DNA"/>
</dbReference>
<keyword evidence="1" id="KW-0804">Transcription</keyword>
<keyword evidence="1" id="KW-0805">Transcription regulation</keyword>
<comment type="subunit">
    <text evidence="1">Monomer. Interaction with RNA polymerase subunits RpoF and RpoE is necessary for Tfe stimulatory transcription activity. Able to interact with Tbp and RNA polymerase in the absence of DNA promoter. Interacts both with the preinitiation and elongation complexes.</text>
</comment>
<comment type="function">
    <text evidence="1">Transcription factor that plays a role in the activation of archaeal genes transcribed by RNA polymerase. Facilitates transcription initiation by enhancing TATA-box recognition by TATA-box-binding protein (Tbp), and transcription factor B (Tfb) and RNA polymerase recruitment. Not absolutely required for transcription in vitro, but particularly important in cases where Tbp or Tfb function is not optimal. It dynamically alters the nucleic acid-binding properties of RNA polymerases by stabilizing the initiation complex and destabilizing elongation complexes. Seems to translocate with the RNA polymerase following initiation and acts by binding to the non template strand of the transcription bubble in elongation complexes.</text>
</comment>
<evidence type="ECO:0000313" key="4">
    <source>
        <dbReference type="EMBL" id="NCN65442.1"/>
    </source>
</evidence>
<feature type="region of interest" description="Disordered" evidence="2">
    <location>
        <begin position="16"/>
        <end position="57"/>
    </location>
</feature>
<name>A0A8J8CG33_9ARCH</name>
<dbReference type="InterPro" id="IPR036390">
    <property type="entry name" value="WH_DNA-bd_sf"/>
</dbReference>
<dbReference type="InterPro" id="IPR024550">
    <property type="entry name" value="TFIIEa/SarR/Rpc3_HTH_dom"/>
</dbReference>
<dbReference type="SUPFAM" id="SSF46785">
    <property type="entry name" value="Winged helix' DNA-binding domain"/>
    <property type="match status" value="1"/>
</dbReference>
<protein>
    <recommendedName>
        <fullName evidence="1">Transcription factor E</fullName>
        <shortName evidence="1">TFE</shortName>
    </recommendedName>
    <alternativeName>
        <fullName evidence="1">TFIIE subunit alpha homolog</fullName>
    </alternativeName>
    <alternativeName>
        <fullName evidence="1">Transcription initiation factor TFIIE</fullName>
    </alternativeName>
</protein>
<evidence type="ECO:0000259" key="3">
    <source>
        <dbReference type="SMART" id="SM00531"/>
    </source>
</evidence>
<sequence>MPKVITAKAQNFSRKESKGVGKGVGKVAGKEAHKTTNENKKAAKIRRQPKSKNAGKAAAVAESIKPDVVKFSKIYENKNVNEILLKFFEEGCVDILPELNEYIRDEIISNRKNVKAPTVRKWLNLMHSYGLVEYTKTKDKQSGWFTYRWKIRTEKIAEFAMSDIDKEMNALLQKTEEIKAHNFVCDCREWTYVEALESNFICFQCGKVIMNKDNDGLIDEMEGKKDLLEKKKKDIFSEL</sequence>
<dbReference type="AlphaFoldDB" id="A0A8J8CG33"/>
<dbReference type="EMBL" id="JAACQH010000109">
    <property type="protein sequence ID" value="NCS91803.1"/>
    <property type="molecule type" value="Genomic_DNA"/>
</dbReference>
<evidence type="ECO:0000256" key="1">
    <source>
        <dbReference type="HAMAP-Rule" id="MF_01909"/>
    </source>
</evidence>
<dbReference type="SMART" id="SM00531">
    <property type="entry name" value="TFIIE"/>
    <property type="match status" value="1"/>
</dbReference>
<evidence type="ECO:0000256" key="2">
    <source>
        <dbReference type="SAM" id="MobiDB-lite"/>
    </source>
</evidence>
<gene>
    <name evidence="1" type="primary">tfe</name>
    <name evidence="5" type="ORF">GW779_05305</name>
    <name evidence="4" type="ORF">GW910_05220</name>
</gene>
<dbReference type="Pfam" id="PF02002">
    <property type="entry name" value="TFIIE_alpha"/>
    <property type="match status" value="1"/>
</dbReference>
<comment type="domain">
    <text evidence="1">The winged helix domain is involved in binding to DNA in the preinitiation complex.</text>
</comment>
<comment type="similarity">
    <text evidence="1">Belongs to the TFE family.</text>
</comment>
<dbReference type="HAMAP" id="MF_01909">
    <property type="entry name" value="TFE_arch"/>
    <property type="match status" value="1"/>
</dbReference>
<organism evidence="5 6">
    <name type="scientific">Candidatus Altarchaeum hamiconexum</name>
    <dbReference type="NCBI Taxonomy" id="1803513"/>
    <lineage>
        <taxon>Archaea</taxon>
        <taxon>Candidatus Altarchaeota</taxon>
        <taxon>Candidatus Altiarchaeia</taxon>
        <taxon>Candidatus Altarchaeales</taxon>
        <taxon>Candidatus Altarchaeaceae</taxon>
        <taxon>Candidatus Altarchaeum</taxon>
    </lineage>
</organism>
<accession>A0A8J8CG33</accession>
<keyword evidence="1" id="KW-0238">DNA-binding</keyword>
<evidence type="ECO:0000313" key="6">
    <source>
        <dbReference type="Proteomes" id="UP000738826"/>
    </source>
</evidence>
<dbReference type="InterPro" id="IPR002853">
    <property type="entry name" value="TFIIE_asu"/>
</dbReference>
<dbReference type="GO" id="GO:0006355">
    <property type="term" value="P:regulation of DNA-templated transcription"/>
    <property type="evidence" value="ECO:0007669"/>
    <property type="project" value="InterPro"/>
</dbReference>
<reference evidence="5" key="1">
    <citation type="submission" date="2019-11" db="EMBL/GenBank/DDBJ databases">
        <title>Lipid analysis of CO2-rich subsurface aquifers suggests an autotrophy-based deep biosphere with lysolipids enriched in CPR bacteria.</title>
        <authorList>
            <person name="Probst A.J."/>
            <person name="Elling F.J."/>
            <person name="Castelle C.J."/>
            <person name="Zhu Q."/>
            <person name="Elvert M."/>
            <person name="Birarda G."/>
            <person name="Holman H.-Y."/>
            <person name="Lane K.R."/>
            <person name="Ladd B."/>
            <person name="Ryan M.C."/>
            <person name="Woyke T."/>
            <person name="Hinrichs K.-U."/>
            <person name="Banfield J.F."/>
        </authorList>
    </citation>
    <scope>NUCLEOTIDE SEQUENCE</scope>
    <source>
        <strain evidence="4">CG_2015-01_33_1645</strain>
        <strain evidence="5">CG_2015-04_33_537</strain>
    </source>
</reference>
<dbReference type="InterPro" id="IPR016481">
    <property type="entry name" value="TF_E_archaea"/>
</dbReference>
<feature type="domain" description="Transcription initiation factor IIE subunit alpha N-terminal" evidence="3">
    <location>
        <begin position="90"/>
        <end position="223"/>
    </location>
</feature>